<protein>
    <recommendedName>
        <fullName evidence="1">Phage terminase large subunit N-terminal domain-containing protein</fullName>
    </recommendedName>
</protein>
<evidence type="ECO:0000259" key="1">
    <source>
        <dbReference type="Pfam" id="PF04466"/>
    </source>
</evidence>
<gene>
    <name evidence="2" type="ORF">AA15669_1941</name>
</gene>
<organism evidence="2 3">
    <name type="scientific">Saccharibacter floricola DSM 15669</name>
    <dbReference type="NCBI Taxonomy" id="1123227"/>
    <lineage>
        <taxon>Bacteria</taxon>
        <taxon>Pseudomonadati</taxon>
        <taxon>Pseudomonadota</taxon>
        <taxon>Alphaproteobacteria</taxon>
        <taxon>Acetobacterales</taxon>
        <taxon>Acetobacteraceae</taxon>
        <taxon>Saccharibacter</taxon>
    </lineage>
</organism>
<dbReference type="EMBL" id="BAQD01000144">
    <property type="protein sequence ID" value="GBQ08867.1"/>
    <property type="molecule type" value="Genomic_DNA"/>
</dbReference>
<dbReference type="PANTHER" id="PTHR39184:SF1">
    <property type="entry name" value="PBSX PHAGE TERMINASE LARGE SUBUNIT"/>
    <property type="match status" value="1"/>
</dbReference>
<accession>A0ABQ0P174</accession>
<dbReference type="InterPro" id="IPR027417">
    <property type="entry name" value="P-loop_NTPase"/>
</dbReference>
<proteinExistence type="predicted"/>
<reference evidence="2" key="1">
    <citation type="submission" date="2013-04" db="EMBL/GenBank/DDBJ databases">
        <title>The genome sequencing project of 58 acetic acid bacteria.</title>
        <authorList>
            <person name="Okamoto-Kainuma A."/>
            <person name="Ishikawa M."/>
            <person name="Umino S."/>
            <person name="Koizumi Y."/>
            <person name="Shiwa Y."/>
            <person name="Yoshikawa H."/>
            <person name="Matsutani M."/>
            <person name="Matsushita K."/>
        </authorList>
    </citation>
    <scope>NUCLEOTIDE SEQUENCE</scope>
    <source>
        <strain evidence="2">DSM 15669</strain>
    </source>
</reference>
<dbReference type="InterPro" id="IPR052380">
    <property type="entry name" value="Viral_DNA_packaging_terminase"/>
</dbReference>
<comment type="caution">
    <text evidence="2">The sequence shown here is derived from an EMBL/GenBank/DDBJ whole genome shotgun (WGS) entry which is preliminary data.</text>
</comment>
<dbReference type="Gene3D" id="3.40.50.300">
    <property type="entry name" value="P-loop containing nucleotide triphosphate hydrolases"/>
    <property type="match status" value="1"/>
</dbReference>
<keyword evidence="3" id="KW-1185">Reference proteome</keyword>
<dbReference type="InterPro" id="IPR035412">
    <property type="entry name" value="Terminase_L_N"/>
</dbReference>
<dbReference type="Proteomes" id="UP001062901">
    <property type="component" value="Unassembled WGS sequence"/>
</dbReference>
<evidence type="ECO:0000313" key="2">
    <source>
        <dbReference type="EMBL" id="GBQ08867.1"/>
    </source>
</evidence>
<dbReference type="PANTHER" id="PTHR39184">
    <property type="match status" value="1"/>
</dbReference>
<name>A0ABQ0P174_9PROT</name>
<feature type="domain" description="Phage terminase large subunit N-terminal" evidence="1">
    <location>
        <begin position="6"/>
        <end position="127"/>
    </location>
</feature>
<sequence>MIHDQHIRATNGSEFIFKGLARHSQSIKSTEGIDIAWVEEAQTISQESLDILLPTIRKNSSELWFSWNPLERDAPIEQLRESLYGHDNALIQRVNWSDNPWFPDTLNQERLRCYQHAPNLYPHIWEGDYRQIGQAFFALSDLLHDDAPIDVPAPVDGVFAVMDTSLKGGVGNDGTAVIYFALNRFDRAHPLTVLDWELVELEAATLDHWTPRVLTALEDWARHTRARHGVIACFIEDRAAGSVILPQLKRQGLNVQAIDAALTARGKDQRALEAGRFTCQGHVRLARPAFDRVSLFRGQSRNHFLTQTTNFHLSDPHAARRSDDLLDCFCYGIILGLSEL</sequence>
<dbReference type="Pfam" id="PF04466">
    <property type="entry name" value="Terminase_3"/>
    <property type="match status" value="1"/>
</dbReference>
<evidence type="ECO:0000313" key="3">
    <source>
        <dbReference type="Proteomes" id="UP001062901"/>
    </source>
</evidence>